<evidence type="ECO:0000256" key="2">
    <source>
        <dbReference type="ARBA" id="ARBA00022475"/>
    </source>
</evidence>
<evidence type="ECO:0000256" key="6">
    <source>
        <dbReference type="ARBA" id="ARBA00023136"/>
    </source>
</evidence>
<gene>
    <name evidence="10" type="ORF">GKO32_02390</name>
</gene>
<feature type="transmembrane region" description="Helical" evidence="8">
    <location>
        <begin position="49"/>
        <end position="70"/>
    </location>
</feature>
<feature type="transmembrane region" description="Helical" evidence="8">
    <location>
        <begin position="148"/>
        <end position="171"/>
    </location>
</feature>
<dbReference type="RefSeq" id="WP_154755052.1">
    <property type="nucleotide sequence ID" value="NZ_WMBA01000002.1"/>
</dbReference>
<dbReference type="OrthoDB" id="9811121at2"/>
<dbReference type="PROSITE" id="PS50263">
    <property type="entry name" value="CN_HYDROLASE"/>
    <property type="match status" value="1"/>
</dbReference>
<dbReference type="GO" id="GO:0016410">
    <property type="term" value="F:N-acyltransferase activity"/>
    <property type="evidence" value="ECO:0007669"/>
    <property type="project" value="InterPro"/>
</dbReference>
<dbReference type="GO" id="GO:0042158">
    <property type="term" value="P:lipoprotein biosynthetic process"/>
    <property type="evidence" value="ECO:0007669"/>
    <property type="project" value="InterPro"/>
</dbReference>
<evidence type="ECO:0000256" key="3">
    <source>
        <dbReference type="ARBA" id="ARBA00022679"/>
    </source>
</evidence>
<feature type="transmembrane region" description="Helical" evidence="8">
    <location>
        <begin position="183"/>
        <end position="204"/>
    </location>
</feature>
<dbReference type="Pfam" id="PF00795">
    <property type="entry name" value="CN_hydrolase"/>
    <property type="match status" value="1"/>
</dbReference>
<feature type="transmembrane region" description="Helical" evidence="8">
    <location>
        <begin position="109"/>
        <end position="128"/>
    </location>
</feature>
<dbReference type="AlphaFoldDB" id="A0A6N7YZY1"/>
<dbReference type="Gene3D" id="3.60.110.10">
    <property type="entry name" value="Carbon-nitrogen hydrolase"/>
    <property type="match status" value="1"/>
</dbReference>
<keyword evidence="4 8" id="KW-0812">Transmembrane</keyword>
<name>A0A6N7YZY1_9PSEU</name>
<dbReference type="GO" id="GO:0005886">
    <property type="term" value="C:plasma membrane"/>
    <property type="evidence" value="ECO:0007669"/>
    <property type="project" value="UniProtKB-SubCell"/>
</dbReference>
<evidence type="ECO:0000259" key="9">
    <source>
        <dbReference type="PROSITE" id="PS50263"/>
    </source>
</evidence>
<feature type="transmembrane region" description="Helical" evidence="8">
    <location>
        <begin position="466"/>
        <end position="484"/>
    </location>
</feature>
<evidence type="ECO:0000256" key="4">
    <source>
        <dbReference type="ARBA" id="ARBA00022692"/>
    </source>
</evidence>
<evidence type="ECO:0000313" key="10">
    <source>
        <dbReference type="EMBL" id="MTD52830.1"/>
    </source>
</evidence>
<evidence type="ECO:0000256" key="5">
    <source>
        <dbReference type="ARBA" id="ARBA00022989"/>
    </source>
</evidence>
<organism evidence="10 11">
    <name type="scientific">Amycolatopsis pithecellobii</name>
    <dbReference type="NCBI Taxonomy" id="664692"/>
    <lineage>
        <taxon>Bacteria</taxon>
        <taxon>Bacillati</taxon>
        <taxon>Actinomycetota</taxon>
        <taxon>Actinomycetes</taxon>
        <taxon>Pseudonocardiales</taxon>
        <taxon>Pseudonocardiaceae</taxon>
        <taxon>Amycolatopsis</taxon>
    </lineage>
</organism>
<feature type="transmembrane region" description="Helical" evidence="8">
    <location>
        <begin position="76"/>
        <end position="97"/>
    </location>
</feature>
<sequence>MAIDTTRRRYLWLTLGLLLQLFAVGGRWDISLAAWGFQIFLIRFLRTGGAGHGLPLVGLVGTVGELWWAWQLAVPMTWPAAAGAFVLALAAVVPYAVDRLLYPRLGWLGRLLAFPAALTTVAFLVGSYNPFGTAYGLLAVTQHDNLALLQVLSVAGPYPITFLIGLVATAANQLWEHGGVRPAVAVAALVAAILVGGQASLAFASSAPTVRVAGINPAKATLEQAERLLGTSPVDLEAVSRVDPAAVRAASAVLTDQLFADTRQAARSGAKIVFWSENAARVRSADEPGFLAGAAALARQEGIYLSVAANVLLPSAPYGRDETVLFGPDGATLWTYQKRHPIPGLEPYVPGEGAAPVVDTPYGRLSNVICYDADFPAMMHIPADIVLVPGGDWPEIGYLHTKMASLRAMENGYALVRQDFNGSSQAFDRQGRVLSWQDTVPGDNQPWLVDVPTRGSTTLYRLTGDVFAWLCVALTLGVIGFAVWRRQASTAPSTAWVSDRSGRITCAPASRKADSS</sequence>
<reference evidence="10 11" key="1">
    <citation type="submission" date="2019-11" db="EMBL/GenBank/DDBJ databases">
        <title>Draft genome of Amycolatopsis RM579.</title>
        <authorList>
            <person name="Duangmal K."/>
            <person name="Mingma R."/>
        </authorList>
    </citation>
    <scope>NUCLEOTIDE SEQUENCE [LARGE SCALE GENOMIC DNA]</scope>
    <source>
        <strain evidence="10 11">RM579</strain>
    </source>
</reference>
<comment type="subcellular location">
    <subcellularLocation>
        <location evidence="1">Cell membrane</location>
        <topology evidence="1">Multi-pass membrane protein</topology>
    </subcellularLocation>
</comment>
<keyword evidence="7" id="KW-0012">Acyltransferase</keyword>
<dbReference type="Proteomes" id="UP000440096">
    <property type="component" value="Unassembled WGS sequence"/>
</dbReference>
<keyword evidence="3" id="KW-0808">Transferase</keyword>
<keyword evidence="2" id="KW-1003">Cell membrane</keyword>
<dbReference type="Pfam" id="PF20154">
    <property type="entry name" value="LNT_N"/>
    <property type="match status" value="1"/>
</dbReference>
<dbReference type="InterPro" id="IPR003010">
    <property type="entry name" value="C-N_Hydrolase"/>
</dbReference>
<dbReference type="InterPro" id="IPR036526">
    <property type="entry name" value="C-N_Hydrolase_sf"/>
</dbReference>
<dbReference type="PANTHER" id="PTHR38686:SF1">
    <property type="entry name" value="APOLIPOPROTEIN N-ACYLTRANSFERASE"/>
    <property type="match status" value="1"/>
</dbReference>
<feature type="domain" description="CN hydrolase" evidence="9">
    <location>
        <begin position="234"/>
        <end position="453"/>
    </location>
</feature>
<proteinExistence type="predicted"/>
<dbReference type="EMBL" id="WMBA01000002">
    <property type="protein sequence ID" value="MTD52830.1"/>
    <property type="molecule type" value="Genomic_DNA"/>
</dbReference>
<evidence type="ECO:0000256" key="1">
    <source>
        <dbReference type="ARBA" id="ARBA00004651"/>
    </source>
</evidence>
<accession>A0A6N7YZY1</accession>
<keyword evidence="11" id="KW-1185">Reference proteome</keyword>
<protein>
    <submittedName>
        <fullName evidence="10">Nitrilase</fullName>
    </submittedName>
</protein>
<keyword evidence="6 8" id="KW-0472">Membrane</keyword>
<dbReference type="InterPro" id="IPR004563">
    <property type="entry name" value="Apolipo_AcylTrfase"/>
</dbReference>
<dbReference type="SUPFAM" id="SSF56317">
    <property type="entry name" value="Carbon-nitrogen hydrolase"/>
    <property type="match status" value="1"/>
</dbReference>
<evidence type="ECO:0000313" key="11">
    <source>
        <dbReference type="Proteomes" id="UP000440096"/>
    </source>
</evidence>
<keyword evidence="5 8" id="KW-1133">Transmembrane helix</keyword>
<dbReference type="InterPro" id="IPR045378">
    <property type="entry name" value="LNT_N"/>
</dbReference>
<evidence type="ECO:0000256" key="8">
    <source>
        <dbReference type="SAM" id="Phobius"/>
    </source>
</evidence>
<comment type="caution">
    <text evidence="10">The sequence shown here is derived from an EMBL/GenBank/DDBJ whole genome shotgun (WGS) entry which is preliminary data.</text>
</comment>
<dbReference type="PANTHER" id="PTHR38686">
    <property type="entry name" value="APOLIPOPROTEIN N-ACYLTRANSFERASE"/>
    <property type="match status" value="1"/>
</dbReference>
<evidence type="ECO:0000256" key="7">
    <source>
        <dbReference type="ARBA" id="ARBA00023315"/>
    </source>
</evidence>